<proteinExistence type="predicted"/>
<feature type="domain" description="F-box" evidence="5">
    <location>
        <begin position="37"/>
        <end position="77"/>
    </location>
</feature>
<keyword evidence="1 3" id="KW-0853">WD repeat</keyword>
<protein>
    <recommendedName>
        <fullName evidence="5">F-box domain-containing protein</fullName>
    </recommendedName>
</protein>
<sequence>MSKRSLSPAQLPPAKRLHVFGSSRPHAIHILSFENSLYDELILCIFSYLSWFDLCTTQATSRNWARLAADNELWREQYLKVYGRTRLRGAKGFFARLGDRDIKPLPGRAIRAELHKDWKWMFRISSNWRNGRCSVEECLDHSVDPPAPEGHVTTPSNRNEDHTHIILAGALIITASSKPTHLPKMIITTQSNQHHTISCYEKPLQDGPASITALALDQSPPPSGLLSISCFLSTGEFFVFEFNPSSPSHLPTRKYTYQPSRRNFHTFQAVYYHPLLVTVSDIFSLSIFDLSSGNVRLAQTLTSFTSYPPASLVLSASSSILFKLVVAYSIPVYPRHWSVGATELMISKRSESSGLGTSSSSSSFREDYRGSQTSTMVVITTRTIRAFDVPSGFVDQASLRTMREQWGRKLLNVADTQTDGKWVIIAPGPGHHLNTRSNISPSPSSTSPSSSLHSPTGLQLYRLVLPAQSSSVSASPPKLNFVRTLHGHTSPVSSLALADGRCVSLGLNGNIRVWDLEAGTSAEVAPADETMMDGILRPEKGSVSFDERRIVTARSGKVVIRRFDI</sequence>
<feature type="region of interest" description="Disordered" evidence="4">
    <location>
        <begin position="433"/>
        <end position="454"/>
    </location>
</feature>
<dbReference type="AlphaFoldDB" id="A0A9P5TL91"/>
<evidence type="ECO:0000256" key="3">
    <source>
        <dbReference type="PROSITE-ProRule" id="PRU00221"/>
    </source>
</evidence>
<dbReference type="InterPro" id="IPR036047">
    <property type="entry name" value="F-box-like_dom_sf"/>
</dbReference>
<reference evidence="6" key="1">
    <citation type="submission" date="2020-11" db="EMBL/GenBank/DDBJ databases">
        <authorList>
            <consortium name="DOE Joint Genome Institute"/>
            <person name="Ahrendt S."/>
            <person name="Riley R."/>
            <person name="Andreopoulos W."/>
            <person name="LaButti K."/>
            <person name="Pangilinan J."/>
            <person name="Ruiz-duenas F.J."/>
            <person name="Barrasa J.M."/>
            <person name="Sanchez-Garcia M."/>
            <person name="Camarero S."/>
            <person name="Miyauchi S."/>
            <person name="Serrano A."/>
            <person name="Linde D."/>
            <person name="Babiker R."/>
            <person name="Drula E."/>
            <person name="Ayuso-Fernandez I."/>
            <person name="Pacheco R."/>
            <person name="Padilla G."/>
            <person name="Ferreira P."/>
            <person name="Barriuso J."/>
            <person name="Kellner H."/>
            <person name="Castanera R."/>
            <person name="Alfaro M."/>
            <person name="Ramirez L."/>
            <person name="Pisabarro A.G."/>
            <person name="Kuo A."/>
            <person name="Tritt A."/>
            <person name="Lipzen A."/>
            <person name="He G."/>
            <person name="Yan M."/>
            <person name="Ng V."/>
            <person name="Cullen D."/>
            <person name="Martin F."/>
            <person name="Rosso M.-N."/>
            <person name="Henrissat B."/>
            <person name="Hibbett D."/>
            <person name="Martinez A.T."/>
            <person name="Grigoriev I.V."/>
        </authorList>
    </citation>
    <scope>NUCLEOTIDE SEQUENCE</scope>
    <source>
        <strain evidence="6">AH 44721</strain>
    </source>
</reference>
<dbReference type="InterPro" id="IPR001810">
    <property type="entry name" value="F-box_dom"/>
</dbReference>
<evidence type="ECO:0000256" key="2">
    <source>
        <dbReference type="ARBA" id="ARBA00022737"/>
    </source>
</evidence>
<dbReference type="PROSITE" id="PS00678">
    <property type="entry name" value="WD_REPEATS_1"/>
    <property type="match status" value="1"/>
</dbReference>
<dbReference type="EMBL" id="JADNYJ010000057">
    <property type="protein sequence ID" value="KAF8897067.1"/>
    <property type="molecule type" value="Genomic_DNA"/>
</dbReference>
<keyword evidence="7" id="KW-1185">Reference proteome</keyword>
<dbReference type="InterPro" id="IPR019775">
    <property type="entry name" value="WD40_repeat_CS"/>
</dbReference>
<gene>
    <name evidence="6" type="ORF">CPB84DRAFT_1848003</name>
</gene>
<dbReference type="Gene3D" id="1.20.1280.50">
    <property type="match status" value="1"/>
</dbReference>
<evidence type="ECO:0000256" key="4">
    <source>
        <dbReference type="SAM" id="MobiDB-lite"/>
    </source>
</evidence>
<accession>A0A9P5TL91</accession>
<evidence type="ECO:0000313" key="7">
    <source>
        <dbReference type="Proteomes" id="UP000724874"/>
    </source>
</evidence>
<dbReference type="PROSITE" id="PS50082">
    <property type="entry name" value="WD_REPEATS_2"/>
    <property type="match status" value="1"/>
</dbReference>
<feature type="repeat" description="WD" evidence="3">
    <location>
        <begin position="485"/>
        <end position="524"/>
    </location>
</feature>
<dbReference type="SMART" id="SM00256">
    <property type="entry name" value="FBOX"/>
    <property type="match status" value="1"/>
</dbReference>
<dbReference type="InterPro" id="IPR036322">
    <property type="entry name" value="WD40_repeat_dom_sf"/>
</dbReference>
<keyword evidence="2" id="KW-0677">Repeat</keyword>
<dbReference type="Pfam" id="PF25499">
    <property type="entry name" value="Beta-prop_pof12"/>
    <property type="match status" value="1"/>
</dbReference>
<name>A0A9P5TL91_GYMJU</name>
<dbReference type="InterPro" id="IPR015943">
    <property type="entry name" value="WD40/YVTN_repeat-like_dom_sf"/>
</dbReference>
<organism evidence="6 7">
    <name type="scientific">Gymnopilus junonius</name>
    <name type="common">Spectacular rustgill mushroom</name>
    <name type="synonym">Gymnopilus spectabilis subsp. junonius</name>
    <dbReference type="NCBI Taxonomy" id="109634"/>
    <lineage>
        <taxon>Eukaryota</taxon>
        <taxon>Fungi</taxon>
        <taxon>Dikarya</taxon>
        <taxon>Basidiomycota</taxon>
        <taxon>Agaricomycotina</taxon>
        <taxon>Agaricomycetes</taxon>
        <taxon>Agaricomycetidae</taxon>
        <taxon>Agaricales</taxon>
        <taxon>Agaricineae</taxon>
        <taxon>Hymenogastraceae</taxon>
        <taxon>Gymnopilus</taxon>
    </lineage>
</organism>
<dbReference type="SUPFAM" id="SSF81383">
    <property type="entry name" value="F-box domain"/>
    <property type="match status" value="1"/>
</dbReference>
<evidence type="ECO:0000259" key="5">
    <source>
        <dbReference type="SMART" id="SM00256"/>
    </source>
</evidence>
<dbReference type="Gene3D" id="2.130.10.10">
    <property type="entry name" value="YVTN repeat-like/Quinoprotein amine dehydrogenase"/>
    <property type="match status" value="1"/>
</dbReference>
<dbReference type="OrthoDB" id="3219396at2759"/>
<dbReference type="InterPro" id="IPR001680">
    <property type="entry name" value="WD40_rpt"/>
</dbReference>
<dbReference type="Pfam" id="PF12937">
    <property type="entry name" value="F-box-like"/>
    <property type="match status" value="1"/>
</dbReference>
<dbReference type="SUPFAM" id="SSF50978">
    <property type="entry name" value="WD40 repeat-like"/>
    <property type="match status" value="1"/>
</dbReference>
<evidence type="ECO:0000256" key="1">
    <source>
        <dbReference type="ARBA" id="ARBA00022574"/>
    </source>
</evidence>
<dbReference type="SMART" id="SM00320">
    <property type="entry name" value="WD40"/>
    <property type="match status" value="1"/>
</dbReference>
<evidence type="ECO:0000313" key="6">
    <source>
        <dbReference type="EMBL" id="KAF8897067.1"/>
    </source>
</evidence>
<feature type="compositionally biased region" description="Low complexity" evidence="4">
    <location>
        <begin position="437"/>
        <end position="454"/>
    </location>
</feature>
<comment type="caution">
    <text evidence="6">The sequence shown here is derived from an EMBL/GenBank/DDBJ whole genome shotgun (WGS) entry which is preliminary data.</text>
</comment>
<dbReference type="Proteomes" id="UP000724874">
    <property type="component" value="Unassembled WGS sequence"/>
</dbReference>